<evidence type="ECO:0000256" key="1">
    <source>
        <dbReference type="ARBA" id="ARBA00009054"/>
    </source>
</evidence>
<dbReference type="Proteomes" id="UP000219435">
    <property type="component" value="Unassembled WGS sequence"/>
</dbReference>
<evidence type="ECO:0000256" key="2">
    <source>
        <dbReference type="ARBA" id="ARBA00023186"/>
    </source>
</evidence>
<dbReference type="PRINTS" id="PR00773">
    <property type="entry name" value="GRPEPROTEIN"/>
</dbReference>
<feature type="region of interest" description="Disordered" evidence="7">
    <location>
        <begin position="1"/>
        <end position="42"/>
    </location>
</feature>
<keyword evidence="3" id="KW-0963">Cytoplasm</keyword>
<dbReference type="InterPro" id="IPR009012">
    <property type="entry name" value="GrpE_head"/>
</dbReference>
<gene>
    <name evidence="3" type="primary">grpE</name>
    <name evidence="8" type="ORF">SAMN05660748_0023</name>
</gene>
<organism evidence="8 9">
    <name type="scientific">Blastococcus aggregatus</name>
    <dbReference type="NCBI Taxonomy" id="38502"/>
    <lineage>
        <taxon>Bacteria</taxon>
        <taxon>Bacillati</taxon>
        <taxon>Actinomycetota</taxon>
        <taxon>Actinomycetes</taxon>
        <taxon>Geodermatophilales</taxon>
        <taxon>Geodermatophilaceae</taxon>
        <taxon>Blastococcus</taxon>
    </lineage>
</organism>
<dbReference type="InterPro" id="IPR000740">
    <property type="entry name" value="GrpE"/>
</dbReference>
<feature type="compositionally biased region" description="Low complexity" evidence="7">
    <location>
        <begin position="14"/>
        <end position="42"/>
    </location>
</feature>
<feature type="coiled-coil region" evidence="6">
    <location>
        <begin position="53"/>
        <end position="84"/>
    </location>
</feature>
<evidence type="ECO:0000256" key="6">
    <source>
        <dbReference type="SAM" id="Coils"/>
    </source>
</evidence>
<dbReference type="GO" id="GO:0042803">
    <property type="term" value="F:protein homodimerization activity"/>
    <property type="evidence" value="ECO:0007669"/>
    <property type="project" value="InterPro"/>
</dbReference>
<evidence type="ECO:0000256" key="3">
    <source>
        <dbReference type="HAMAP-Rule" id="MF_01151"/>
    </source>
</evidence>
<keyword evidence="9" id="KW-1185">Reference proteome</keyword>
<dbReference type="SUPFAM" id="SSF58014">
    <property type="entry name" value="Coiled-coil domain of nucleotide exchange factor GrpE"/>
    <property type="match status" value="1"/>
</dbReference>
<comment type="function">
    <text evidence="3 4">Participates actively in the response to hyperosmotic and heat shock by preventing the aggregation of stress-denatured proteins, in association with DnaK and GrpE. It is the nucleotide exchange factor for DnaK and may function as a thermosensor. Unfolded proteins bind initially to DnaJ; upon interaction with the DnaJ-bound protein, DnaK hydrolyzes its bound ATP, resulting in the formation of a stable complex. GrpE releases ADP from DnaK; ATP binding to DnaK triggers the release of the substrate protein, thus completing the reaction cycle. Several rounds of ATP-dependent interactions between DnaJ, DnaK and GrpE are required for fully efficient folding.</text>
</comment>
<evidence type="ECO:0000256" key="4">
    <source>
        <dbReference type="RuleBase" id="RU000639"/>
    </source>
</evidence>
<keyword evidence="2 3" id="KW-0143">Chaperone</keyword>
<comment type="similarity">
    <text evidence="1 3 5">Belongs to the GrpE family.</text>
</comment>
<dbReference type="GO" id="GO:0051082">
    <property type="term" value="F:unfolded protein binding"/>
    <property type="evidence" value="ECO:0007669"/>
    <property type="project" value="TreeGrafter"/>
</dbReference>
<dbReference type="CDD" id="cd00446">
    <property type="entry name" value="GrpE"/>
    <property type="match status" value="1"/>
</dbReference>
<dbReference type="OrthoDB" id="5191115at2"/>
<dbReference type="PANTHER" id="PTHR21237">
    <property type="entry name" value="GRPE PROTEIN"/>
    <property type="match status" value="1"/>
</dbReference>
<dbReference type="Pfam" id="PF01025">
    <property type="entry name" value="GrpE"/>
    <property type="match status" value="1"/>
</dbReference>
<dbReference type="HAMAP" id="MF_01151">
    <property type="entry name" value="GrpE"/>
    <property type="match status" value="1"/>
</dbReference>
<sequence>MPDKDIPTPPSRPAEPATAGGTGPVPGSTTAASTTPAADSDGQAAIEQLALRVAELEDLWRRALADLDNMRKRAARDVEQQRTQERARVAAAWLPVVDNLELALAHSGASPSAIVDGVRAVLDQALAVLRGLGYPRRDDVGTTFDPARHEAVATRSDPHAAPGTVVQVLRAGYGEGDHQLRPASVVVAAGKDNDRHTEAEASGGGGGGDRRNAGAQ</sequence>
<dbReference type="Gene3D" id="2.30.22.10">
    <property type="entry name" value="Head domain of nucleotide exchange factor GrpE"/>
    <property type="match status" value="1"/>
</dbReference>
<name>A0A285VKG2_9ACTN</name>
<dbReference type="RefSeq" id="WP_097197244.1">
    <property type="nucleotide sequence ID" value="NZ_OBQI01000010.1"/>
</dbReference>
<dbReference type="SUPFAM" id="SSF51064">
    <property type="entry name" value="Head domain of nucleotide exchange factor GrpE"/>
    <property type="match status" value="1"/>
</dbReference>
<dbReference type="PANTHER" id="PTHR21237:SF40">
    <property type="entry name" value="CELL CYCLE AND APOPTOSIS REGULATOR PROTEIN 2"/>
    <property type="match status" value="1"/>
</dbReference>
<keyword evidence="6" id="KW-0175">Coiled coil</keyword>
<dbReference type="Gene3D" id="3.90.20.20">
    <property type="match status" value="1"/>
</dbReference>
<evidence type="ECO:0000256" key="7">
    <source>
        <dbReference type="SAM" id="MobiDB-lite"/>
    </source>
</evidence>
<proteinExistence type="inferred from homology"/>
<evidence type="ECO:0000313" key="9">
    <source>
        <dbReference type="Proteomes" id="UP000219435"/>
    </source>
</evidence>
<keyword evidence="3 4" id="KW-0346">Stress response</keyword>
<evidence type="ECO:0000256" key="5">
    <source>
        <dbReference type="RuleBase" id="RU004478"/>
    </source>
</evidence>
<dbReference type="GO" id="GO:0005737">
    <property type="term" value="C:cytoplasm"/>
    <property type="evidence" value="ECO:0007669"/>
    <property type="project" value="UniProtKB-SubCell"/>
</dbReference>
<comment type="subcellular location">
    <subcellularLocation>
        <location evidence="3">Cytoplasm</location>
    </subcellularLocation>
</comment>
<dbReference type="InterPro" id="IPR013805">
    <property type="entry name" value="GrpE_CC"/>
</dbReference>
<dbReference type="EMBL" id="OBQI01000010">
    <property type="protein sequence ID" value="SOC53686.1"/>
    <property type="molecule type" value="Genomic_DNA"/>
</dbReference>
<protein>
    <recommendedName>
        <fullName evidence="3 4">Protein GrpE</fullName>
    </recommendedName>
    <alternativeName>
        <fullName evidence="3">HSP-70 cofactor</fullName>
    </alternativeName>
</protein>
<comment type="subunit">
    <text evidence="3">Homodimer.</text>
</comment>
<evidence type="ECO:0000313" key="8">
    <source>
        <dbReference type="EMBL" id="SOC53686.1"/>
    </source>
</evidence>
<dbReference type="GO" id="GO:0000774">
    <property type="term" value="F:adenyl-nucleotide exchange factor activity"/>
    <property type="evidence" value="ECO:0007669"/>
    <property type="project" value="InterPro"/>
</dbReference>
<dbReference type="GO" id="GO:0051087">
    <property type="term" value="F:protein-folding chaperone binding"/>
    <property type="evidence" value="ECO:0007669"/>
    <property type="project" value="InterPro"/>
</dbReference>
<dbReference type="AlphaFoldDB" id="A0A285VKG2"/>
<feature type="region of interest" description="Disordered" evidence="7">
    <location>
        <begin position="189"/>
        <end position="216"/>
    </location>
</feature>
<reference evidence="9" key="1">
    <citation type="submission" date="2017-08" db="EMBL/GenBank/DDBJ databases">
        <authorList>
            <person name="Varghese N."/>
            <person name="Submissions S."/>
        </authorList>
    </citation>
    <scope>NUCLEOTIDE SEQUENCE [LARGE SCALE GENOMIC DNA]</scope>
    <source>
        <strain evidence="9">DSM 4725</strain>
    </source>
</reference>
<dbReference type="GO" id="GO:0006457">
    <property type="term" value="P:protein folding"/>
    <property type="evidence" value="ECO:0007669"/>
    <property type="project" value="InterPro"/>
</dbReference>
<accession>A0A285VKG2</accession>
<dbReference type="PROSITE" id="PS01071">
    <property type="entry name" value="GRPE"/>
    <property type="match status" value="1"/>
</dbReference>